<evidence type="ECO:0000256" key="1">
    <source>
        <dbReference type="SAM" id="MobiDB-lite"/>
    </source>
</evidence>
<accession>A0A6J8EKH7</accession>
<dbReference type="AlphaFoldDB" id="A0A6J8EKH7"/>
<proteinExistence type="predicted"/>
<name>A0A6J8EKH7_MYTCO</name>
<dbReference type="Proteomes" id="UP000507470">
    <property type="component" value="Unassembled WGS sequence"/>
</dbReference>
<feature type="compositionally biased region" description="Basic residues" evidence="1">
    <location>
        <begin position="112"/>
        <end position="123"/>
    </location>
</feature>
<feature type="compositionally biased region" description="Polar residues" evidence="1">
    <location>
        <begin position="66"/>
        <end position="84"/>
    </location>
</feature>
<feature type="compositionally biased region" description="Basic residues" evidence="1">
    <location>
        <begin position="13"/>
        <end position="27"/>
    </location>
</feature>
<feature type="region of interest" description="Disordered" evidence="1">
    <location>
        <begin position="1"/>
        <end position="31"/>
    </location>
</feature>
<keyword evidence="3" id="KW-1185">Reference proteome</keyword>
<feature type="region of interest" description="Disordered" evidence="1">
    <location>
        <begin position="66"/>
        <end position="126"/>
    </location>
</feature>
<evidence type="ECO:0000313" key="2">
    <source>
        <dbReference type="EMBL" id="CAC5420817.1"/>
    </source>
</evidence>
<dbReference type="EMBL" id="CACVKT020009173">
    <property type="protein sequence ID" value="CAC5420817.1"/>
    <property type="molecule type" value="Genomic_DNA"/>
</dbReference>
<evidence type="ECO:0000313" key="3">
    <source>
        <dbReference type="Proteomes" id="UP000507470"/>
    </source>
</evidence>
<reference evidence="2 3" key="1">
    <citation type="submission" date="2020-06" db="EMBL/GenBank/DDBJ databases">
        <authorList>
            <person name="Li R."/>
            <person name="Bekaert M."/>
        </authorList>
    </citation>
    <scope>NUCLEOTIDE SEQUENCE [LARGE SCALE GENOMIC DNA]</scope>
    <source>
        <strain evidence="3">wild</strain>
    </source>
</reference>
<dbReference type="OrthoDB" id="10505186at2759"/>
<sequence length="156" mass="18116">MGRHNKANVQAYRQRRKIKKRQKKKLLKQQTSDKAVITLKQSCDIEDLDKKNYNVSENMSGIHVNTENEQLKSIESQSTKSSGYLDSDTESKTSDFSCRSPFSMSESESLVIKKKLPTQKAKRPSLNDPFMSDPLYFKWKEFQLLSNRLNKLKTSF</sequence>
<gene>
    <name evidence="2" type="ORF">MCOR_53005</name>
</gene>
<organism evidence="2 3">
    <name type="scientific">Mytilus coruscus</name>
    <name type="common">Sea mussel</name>
    <dbReference type="NCBI Taxonomy" id="42192"/>
    <lineage>
        <taxon>Eukaryota</taxon>
        <taxon>Metazoa</taxon>
        <taxon>Spiralia</taxon>
        <taxon>Lophotrochozoa</taxon>
        <taxon>Mollusca</taxon>
        <taxon>Bivalvia</taxon>
        <taxon>Autobranchia</taxon>
        <taxon>Pteriomorphia</taxon>
        <taxon>Mytilida</taxon>
        <taxon>Mytiloidea</taxon>
        <taxon>Mytilidae</taxon>
        <taxon>Mytilinae</taxon>
        <taxon>Mytilus</taxon>
    </lineage>
</organism>
<feature type="compositionally biased region" description="Polar residues" evidence="1">
    <location>
        <begin position="94"/>
        <end position="108"/>
    </location>
</feature>
<protein>
    <submittedName>
        <fullName evidence="2">Uncharacterized protein</fullName>
    </submittedName>
</protein>